<dbReference type="GO" id="GO:0016226">
    <property type="term" value="P:iron-sulfur cluster assembly"/>
    <property type="evidence" value="ECO:0007669"/>
    <property type="project" value="InterPro"/>
</dbReference>
<protein>
    <submittedName>
        <fullName evidence="2">Unannotated protein</fullName>
    </submittedName>
</protein>
<dbReference type="PANTHER" id="PTHR43575">
    <property type="entry name" value="PROTEIN ABCI7, CHLOROPLASTIC"/>
    <property type="match status" value="1"/>
</dbReference>
<evidence type="ECO:0000259" key="1">
    <source>
        <dbReference type="Pfam" id="PF01458"/>
    </source>
</evidence>
<dbReference type="PANTHER" id="PTHR43575:SF1">
    <property type="entry name" value="PROTEIN ABCI7, CHLOROPLASTIC"/>
    <property type="match status" value="1"/>
</dbReference>
<reference evidence="2" key="1">
    <citation type="submission" date="2020-05" db="EMBL/GenBank/DDBJ databases">
        <authorList>
            <person name="Chiriac C."/>
            <person name="Salcher M."/>
            <person name="Ghai R."/>
            <person name="Kavagutti S V."/>
        </authorList>
    </citation>
    <scope>NUCLEOTIDE SEQUENCE</scope>
</reference>
<dbReference type="EMBL" id="CAFAAP010000202">
    <property type="protein sequence ID" value="CAB4812530.1"/>
    <property type="molecule type" value="Genomic_DNA"/>
</dbReference>
<dbReference type="AlphaFoldDB" id="A0A6J6YSR3"/>
<dbReference type="InterPro" id="IPR000825">
    <property type="entry name" value="SUF_FeS_clus_asmbl_SufBD_core"/>
</dbReference>
<name>A0A6J6YSR3_9ZZZZ</name>
<proteinExistence type="predicted"/>
<evidence type="ECO:0000313" key="2">
    <source>
        <dbReference type="EMBL" id="CAB4812530.1"/>
    </source>
</evidence>
<dbReference type="NCBIfam" id="TIGR01981">
    <property type="entry name" value="sufD"/>
    <property type="match status" value="1"/>
</dbReference>
<gene>
    <name evidence="2" type="ORF">UFOPK3026_01209</name>
</gene>
<feature type="domain" description="SUF system FeS cluster assembly SufBD core" evidence="1">
    <location>
        <begin position="101"/>
        <end position="331"/>
    </location>
</feature>
<dbReference type="InterPro" id="IPR011542">
    <property type="entry name" value="SUF_FeS_clus_asmbl_SufD"/>
</dbReference>
<dbReference type="Pfam" id="PF01458">
    <property type="entry name" value="SUFBD_core"/>
    <property type="match status" value="1"/>
</dbReference>
<dbReference type="InterPro" id="IPR055346">
    <property type="entry name" value="Fe-S_cluster_assembly_SufBD"/>
</dbReference>
<organism evidence="2">
    <name type="scientific">freshwater metagenome</name>
    <dbReference type="NCBI Taxonomy" id="449393"/>
    <lineage>
        <taxon>unclassified sequences</taxon>
        <taxon>metagenomes</taxon>
        <taxon>ecological metagenomes</taxon>
    </lineage>
</organism>
<dbReference type="InterPro" id="IPR037284">
    <property type="entry name" value="SUF_FeS_clus_asmbl_SufBD_sf"/>
</dbReference>
<accession>A0A6J6YSR3</accession>
<dbReference type="SUPFAM" id="SSF101960">
    <property type="entry name" value="Stabilizer of iron transporter SufD"/>
    <property type="match status" value="1"/>
</dbReference>
<sequence>MNTQMNTQMNALTLPTVDEEIWRYSRIGELNLDQYELGKVATKIEASSQAKQFVSSATNIAPRNATDIFEDLNVRHAQLTAISIAKNQVVAEPIVITHSLDESGVVAYPRLVIEAHENSEVTVVERFISSANAKSLIVPVVDVRAAQSARVTYVAINELGVSTWQIGYQQAVGQRDSMMKLFTVALGGDYARMRAEVRLEGQGANSQQVALYFADANQMHDFRTLQDHAAPRTHSSLLFKGAVKDTSKSVYTGLIRIRENATKSEAFQTNRNLTLSNGAWAESVPNLEIETNDVKCSHASTVGPIDEEQRFYLESRGIHPEIAERLVVLGFFDEVLNRLPALPFVSGLRERVSTKLLGAKS</sequence>